<organism evidence="2 3">
    <name type="scientific">Heterodera trifolii</name>
    <dbReference type="NCBI Taxonomy" id="157864"/>
    <lineage>
        <taxon>Eukaryota</taxon>
        <taxon>Metazoa</taxon>
        <taxon>Ecdysozoa</taxon>
        <taxon>Nematoda</taxon>
        <taxon>Chromadorea</taxon>
        <taxon>Rhabditida</taxon>
        <taxon>Tylenchina</taxon>
        <taxon>Tylenchomorpha</taxon>
        <taxon>Tylenchoidea</taxon>
        <taxon>Heteroderidae</taxon>
        <taxon>Heteroderinae</taxon>
        <taxon>Heterodera</taxon>
    </lineage>
</organism>
<evidence type="ECO:0000313" key="3">
    <source>
        <dbReference type="Proteomes" id="UP001620626"/>
    </source>
</evidence>
<accession>A0ABD2M048</accession>
<dbReference type="AlphaFoldDB" id="A0ABD2M048"/>
<evidence type="ECO:0000256" key="1">
    <source>
        <dbReference type="SAM" id="MobiDB-lite"/>
    </source>
</evidence>
<comment type="caution">
    <text evidence="2">The sequence shown here is derived from an EMBL/GenBank/DDBJ whole genome shotgun (WGS) entry which is preliminary data.</text>
</comment>
<dbReference type="Proteomes" id="UP001620626">
    <property type="component" value="Unassembled WGS sequence"/>
</dbReference>
<protein>
    <submittedName>
        <fullName evidence="2">Uncharacterized protein</fullName>
    </submittedName>
</protein>
<feature type="region of interest" description="Disordered" evidence="1">
    <location>
        <begin position="1"/>
        <end position="27"/>
    </location>
</feature>
<name>A0ABD2M048_9BILA</name>
<gene>
    <name evidence="2" type="ORF">niasHT_001115</name>
</gene>
<keyword evidence="3" id="KW-1185">Reference proteome</keyword>
<sequence>MRWPTVPKWAVSAGKSNPPPAIGGYRHPTRRTADGEMGGGCCCVTEKNEPHFCVALKCPIPVKENETASIEQFNAIATQILEDLNKIQDLQKRALKKIDETPPPQLPGFFTKTRKAIGAFLLRKIGVATTPSDDSNWEEYVKNAKKKVAESIDDCEVFKTIVKQFIVMYPALDQAGKDYLYKELIEVKQKQEKTLKRIELSDQITEALKKA</sequence>
<proteinExistence type="predicted"/>
<dbReference type="EMBL" id="JBICBT010000206">
    <property type="protein sequence ID" value="KAL3120873.1"/>
    <property type="molecule type" value="Genomic_DNA"/>
</dbReference>
<evidence type="ECO:0000313" key="2">
    <source>
        <dbReference type="EMBL" id="KAL3120873.1"/>
    </source>
</evidence>
<reference evidence="2 3" key="1">
    <citation type="submission" date="2024-10" db="EMBL/GenBank/DDBJ databases">
        <authorList>
            <person name="Kim D."/>
        </authorList>
    </citation>
    <scope>NUCLEOTIDE SEQUENCE [LARGE SCALE GENOMIC DNA]</scope>
    <source>
        <strain evidence="2">BH-2024</strain>
    </source>
</reference>